<dbReference type="RefSeq" id="WP_027270431.1">
    <property type="nucleotide sequence ID" value="NZ_CAAAJE010000007.1"/>
</dbReference>
<dbReference type="OrthoDB" id="5631357at2"/>
<organism evidence="2 3">
    <name type="scientific">Legionella sainthelensi</name>
    <dbReference type="NCBI Taxonomy" id="28087"/>
    <lineage>
        <taxon>Bacteria</taxon>
        <taxon>Pseudomonadati</taxon>
        <taxon>Pseudomonadota</taxon>
        <taxon>Gammaproteobacteria</taxon>
        <taxon>Legionellales</taxon>
        <taxon>Legionellaceae</taxon>
        <taxon>Legionella</taxon>
    </lineage>
</organism>
<proteinExistence type="predicted"/>
<keyword evidence="1" id="KW-0175">Coiled coil</keyword>
<gene>
    <name evidence="2" type="ORF">Lsai_1766</name>
</gene>
<dbReference type="AlphaFoldDB" id="A0A0W0YJT4"/>
<dbReference type="Proteomes" id="UP000054621">
    <property type="component" value="Unassembled WGS sequence"/>
</dbReference>
<evidence type="ECO:0000256" key="1">
    <source>
        <dbReference type="SAM" id="Coils"/>
    </source>
</evidence>
<accession>A0A0W0YJT4</accession>
<evidence type="ECO:0000313" key="3">
    <source>
        <dbReference type="Proteomes" id="UP000054621"/>
    </source>
</evidence>
<sequence>MNFNLEARTALATFIIDISNELVFSKREIERCAHKARALFKKYNASPERSSLAQQEYLAELLAPLNKVNSIIYNKKSWWEKFVGFFGFVSPEEEKLQSIIGLIEKSRVNAATTYNNIHYPNFIFRILHFFGFDLRQVWQRDHYDQYQEKEKLTYLSHHLMGNTDLNHHEILQGKVRSSAYQHFLNDLSDFVNIQTLELDNQTKRLFNDLHKQIEECSKFSYELDTVQVIKQLNENKDAQQQLVDDLSYQVQKSLFELPPGGSLIIPHGYVTANGGHATVIECQKINTQEVIFKIINTGAGETQTESYRTLFLSLISTTLTRPVKVTSNMSIEEIFNTNFIEELLTPLIVEDGQSMEKMTALFLRLYHEGRLHDDKHLLTLQVNGVCAHSSLLAWFKTKVPEPTFLLFQFITAQKALQRLDQFMAHYDKSEFIEDISQVLLELREAGKQTVEEAASQLAHEKRRITEEKMQLQSQLSSLLDKKGKQIEDIPDLPHYVEKKLQKEQLTPIERKEIAETDSLTKWVAPSQRRGFWPFFTTEAQPHQRPLSDQAQKAIIAKKIIGHEAFINATESAFRI</sequence>
<dbReference type="EMBL" id="LNYV01000028">
    <property type="protein sequence ID" value="KTD57162.1"/>
    <property type="molecule type" value="Genomic_DNA"/>
</dbReference>
<evidence type="ECO:0000313" key="2">
    <source>
        <dbReference type="EMBL" id="KTD57162.1"/>
    </source>
</evidence>
<comment type="caution">
    <text evidence="2">The sequence shown here is derived from an EMBL/GenBank/DDBJ whole genome shotgun (WGS) entry which is preliminary data.</text>
</comment>
<dbReference type="PATRIC" id="fig|28087.4.peg.1891"/>
<protein>
    <submittedName>
        <fullName evidence="2">Uncharacterized protein</fullName>
    </submittedName>
</protein>
<dbReference type="eggNOG" id="ENOG502ZTKF">
    <property type="taxonomic scope" value="Bacteria"/>
</dbReference>
<name>A0A0W0YJT4_9GAMM</name>
<reference evidence="2 3" key="1">
    <citation type="submission" date="2015-11" db="EMBL/GenBank/DDBJ databases">
        <title>Genomic analysis of 38 Legionella species identifies large and diverse effector repertoires.</title>
        <authorList>
            <person name="Burstein D."/>
            <person name="Amaro F."/>
            <person name="Zusman T."/>
            <person name="Lifshitz Z."/>
            <person name="Cohen O."/>
            <person name="Gilbert J.A."/>
            <person name="Pupko T."/>
            <person name="Shuman H.A."/>
            <person name="Segal G."/>
        </authorList>
    </citation>
    <scope>NUCLEOTIDE SEQUENCE [LARGE SCALE GENOMIC DNA]</scope>
    <source>
        <strain evidence="2 3">Mt.St.Helens-4</strain>
    </source>
</reference>
<feature type="coiled-coil region" evidence="1">
    <location>
        <begin position="447"/>
        <end position="481"/>
    </location>
</feature>